<dbReference type="Proteomes" id="UP001470230">
    <property type="component" value="Unassembled WGS sequence"/>
</dbReference>
<proteinExistence type="predicted"/>
<accession>A0ABR2HAD1</accession>
<gene>
    <name evidence="2" type="ORF">M9Y10_025047</name>
</gene>
<evidence type="ECO:0000313" key="2">
    <source>
        <dbReference type="EMBL" id="KAK8843199.1"/>
    </source>
</evidence>
<dbReference type="InterPro" id="IPR011009">
    <property type="entry name" value="Kinase-like_dom_sf"/>
</dbReference>
<dbReference type="Pfam" id="PF00069">
    <property type="entry name" value="Pkinase"/>
    <property type="match status" value="1"/>
</dbReference>
<dbReference type="InterPro" id="IPR000719">
    <property type="entry name" value="Prot_kinase_dom"/>
</dbReference>
<dbReference type="PANTHER" id="PTHR24362">
    <property type="entry name" value="SERINE/THREONINE-PROTEIN KINASE NEK"/>
    <property type="match status" value="1"/>
</dbReference>
<dbReference type="EMBL" id="JAPFFF010000035">
    <property type="protein sequence ID" value="KAK8843199.1"/>
    <property type="molecule type" value="Genomic_DNA"/>
</dbReference>
<protein>
    <recommendedName>
        <fullName evidence="1">Protein kinase domain-containing protein</fullName>
    </recommendedName>
</protein>
<dbReference type="PROSITE" id="PS50011">
    <property type="entry name" value="PROTEIN_KINASE_DOM"/>
    <property type="match status" value="1"/>
</dbReference>
<reference evidence="2 3" key="1">
    <citation type="submission" date="2024-04" db="EMBL/GenBank/DDBJ databases">
        <title>Tritrichomonas musculus Genome.</title>
        <authorList>
            <person name="Alves-Ferreira E."/>
            <person name="Grigg M."/>
            <person name="Lorenzi H."/>
            <person name="Galac M."/>
        </authorList>
    </citation>
    <scope>NUCLEOTIDE SEQUENCE [LARGE SCALE GENOMIC DNA]</scope>
    <source>
        <strain evidence="2 3">EAF2021</strain>
    </source>
</reference>
<dbReference type="Gene3D" id="1.10.510.10">
    <property type="entry name" value="Transferase(Phosphotransferase) domain 1"/>
    <property type="match status" value="1"/>
</dbReference>
<feature type="domain" description="Protein kinase" evidence="1">
    <location>
        <begin position="1"/>
        <end position="93"/>
    </location>
</feature>
<keyword evidence="3" id="KW-1185">Reference proteome</keyword>
<dbReference type="PANTHER" id="PTHR24362:SF309">
    <property type="entry name" value="PROTEIN KINASE DOMAIN-CONTAINING PROTEIN"/>
    <property type="match status" value="1"/>
</dbReference>
<comment type="caution">
    <text evidence="2">The sequence shown here is derived from an EMBL/GenBank/DDBJ whole genome shotgun (WGS) entry which is preliminary data.</text>
</comment>
<name>A0ABR2HAD1_9EUKA</name>
<evidence type="ECO:0000313" key="3">
    <source>
        <dbReference type="Proteomes" id="UP001470230"/>
    </source>
</evidence>
<sequence>MFCSPEIVKGHSSFNPFQADIYALGITFFYMITGEFPYPSFPIDELKRFIAFDQIDFSEYNVDPEIKYLIMKMTSNNPKMRPEASRLLKLPIFQQICISKRFTQSKHMNANVYPVLSQKNQVYRIASSSFAGIFFPNISIRKKNMNQKKQYENKCEIVQPKVLTSNS</sequence>
<dbReference type="SUPFAM" id="SSF56112">
    <property type="entry name" value="Protein kinase-like (PK-like)"/>
    <property type="match status" value="1"/>
</dbReference>
<evidence type="ECO:0000259" key="1">
    <source>
        <dbReference type="PROSITE" id="PS50011"/>
    </source>
</evidence>
<organism evidence="2 3">
    <name type="scientific">Tritrichomonas musculus</name>
    <dbReference type="NCBI Taxonomy" id="1915356"/>
    <lineage>
        <taxon>Eukaryota</taxon>
        <taxon>Metamonada</taxon>
        <taxon>Parabasalia</taxon>
        <taxon>Tritrichomonadida</taxon>
        <taxon>Tritrichomonadidae</taxon>
        <taxon>Tritrichomonas</taxon>
    </lineage>
</organism>